<feature type="transmembrane region" description="Helical" evidence="1">
    <location>
        <begin position="60"/>
        <end position="78"/>
    </location>
</feature>
<protein>
    <recommendedName>
        <fullName evidence="3">ABC-2 type transporter domain-containing protein</fullName>
    </recommendedName>
</protein>
<organism evidence="2">
    <name type="scientific">marine sediment metagenome</name>
    <dbReference type="NCBI Taxonomy" id="412755"/>
    <lineage>
        <taxon>unclassified sequences</taxon>
        <taxon>metagenomes</taxon>
        <taxon>ecological metagenomes</taxon>
    </lineage>
</organism>
<keyword evidence="1" id="KW-0472">Membrane</keyword>
<feature type="transmembrane region" description="Helical" evidence="1">
    <location>
        <begin position="160"/>
        <end position="181"/>
    </location>
</feature>
<dbReference type="EMBL" id="BARV01001041">
    <property type="protein sequence ID" value="GAH91266.1"/>
    <property type="molecule type" value="Genomic_DNA"/>
</dbReference>
<feature type="transmembrane region" description="Helical" evidence="1">
    <location>
        <begin position="270"/>
        <end position="290"/>
    </location>
</feature>
<keyword evidence="1" id="KW-0812">Transmembrane</keyword>
<feature type="transmembrane region" description="Helical" evidence="1">
    <location>
        <begin position="296"/>
        <end position="313"/>
    </location>
</feature>
<accession>X1J977</accession>
<evidence type="ECO:0000313" key="2">
    <source>
        <dbReference type="EMBL" id="GAH91266.1"/>
    </source>
</evidence>
<feature type="transmembrane region" description="Helical" evidence="1">
    <location>
        <begin position="205"/>
        <end position="226"/>
    </location>
</feature>
<feature type="transmembrane region" description="Helical" evidence="1">
    <location>
        <begin position="232"/>
        <end position="258"/>
    </location>
</feature>
<dbReference type="AlphaFoldDB" id="X1J977"/>
<evidence type="ECO:0008006" key="3">
    <source>
        <dbReference type="Google" id="ProtNLM"/>
    </source>
</evidence>
<evidence type="ECO:0000256" key="1">
    <source>
        <dbReference type="SAM" id="Phobius"/>
    </source>
</evidence>
<feature type="transmembrane region" description="Helical" evidence="1">
    <location>
        <begin position="137"/>
        <end position="154"/>
    </location>
</feature>
<gene>
    <name evidence="2" type="ORF">S06H3_03261</name>
</gene>
<sequence>MIAVMYAIMGGGLLEALVDPRTGGMVKATLGLLPSSWGAEVFVGFASNPGNIAAVWFETLTRFGGLILFFVAALWLGAKAAGRAYSLDLTTFTASRTKPDGAFYKTVKNLGGGRSFGTLLVSIFKDYSRRFENLSKIAYIVGLLVLVGVFFGDYKEPTGAVFMGIFSLPILAAFVVGEVTVRGKENLFMYRKAPLGEGRLIKGRLLQGWIVVIPIVAVYATISLILVPQVTFISLLTYAGLLVLIAAAYVALALGLFLLMPVFTENPAGLMGNVMILTMVSVGLFMVSVIVFDLPLLYLPLIWLLGIVFLYLGKRNLSRIE</sequence>
<proteinExistence type="predicted"/>
<comment type="caution">
    <text evidence="2">The sequence shown here is derived from an EMBL/GenBank/DDBJ whole genome shotgun (WGS) entry which is preliminary data.</text>
</comment>
<keyword evidence="1" id="KW-1133">Transmembrane helix</keyword>
<name>X1J977_9ZZZZ</name>
<reference evidence="2" key="1">
    <citation type="journal article" date="2014" name="Front. Microbiol.">
        <title>High frequency of phylogenetically diverse reductive dehalogenase-homologous genes in deep subseafloor sedimentary metagenomes.</title>
        <authorList>
            <person name="Kawai M."/>
            <person name="Futagami T."/>
            <person name="Toyoda A."/>
            <person name="Takaki Y."/>
            <person name="Nishi S."/>
            <person name="Hori S."/>
            <person name="Arai W."/>
            <person name="Tsubouchi T."/>
            <person name="Morono Y."/>
            <person name="Uchiyama I."/>
            <person name="Ito T."/>
            <person name="Fujiyama A."/>
            <person name="Inagaki F."/>
            <person name="Takami H."/>
        </authorList>
    </citation>
    <scope>NUCLEOTIDE SEQUENCE</scope>
    <source>
        <strain evidence="2">Expedition CK06-06</strain>
    </source>
</reference>